<dbReference type="GO" id="GO:0005829">
    <property type="term" value="C:cytosol"/>
    <property type="evidence" value="ECO:0007669"/>
    <property type="project" value="TreeGrafter"/>
</dbReference>
<feature type="domain" description="Amidohydrolase-related" evidence="6">
    <location>
        <begin position="306"/>
        <end position="411"/>
    </location>
</feature>
<evidence type="ECO:0000313" key="7">
    <source>
        <dbReference type="EMBL" id="KAF7232749.1"/>
    </source>
</evidence>
<dbReference type="OrthoDB" id="10258955at2759"/>
<evidence type="ECO:0000256" key="3">
    <source>
        <dbReference type="ARBA" id="ARBA00036696"/>
    </source>
</evidence>
<dbReference type="Pfam" id="PF01979">
    <property type="entry name" value="Amidohydro_1"/>
    <property type="match status" value="1"/>
</dbReference>
<feature type="compositionally biased region" description="Polar residues" evidence="5">
    <location>
        <begin position="561"/>
        <end position="577"/>
    </location>
</feature>
<dbReference type="EC" id="3.5.2.2" evidence="4"/>
<dbReference type="Gene3D" id="2.30.40.10">
    <property type="entry name" value="Urease, subunit C, domain 1"/>
    <property type="match status" value="1"/>
</dbReference>
<dbReference type="AlphaFoldDB" id="A0A8S9Y9N2"/>
<proteinExistence type="inferred from homology"/>
<dbReference type="SUPFAM" id="SSF51338">
    <property type="entry name" value="Composite domain of metallo-dependent hydrolases"/>
    <property type="match status" value="1"/>
</dbReference>
<gene>
    <name evidence="7" type="ORF">EG68_09536</name>
</gene>
<dbReference type="InterPro" id="IPR011059">
    <property type="entry name" value="Metal-dep_hydrolase_composite"/>
</dbReference>
<evidence type="ECO:0000313" key="8">
    <source>
        <dbReference type="Proteomes" id="UP000822476"/>
    </source>
</evidence>
<reference evidence="7" key="1">
    <citation type="submission" date="2019-07" db="EMBL/GenBank/DDBJ databases">
        <title>Annotation for the trematode Paragonimus miyazaki's.</title>
        <authorList>
            <person name="Choi Y.-J."/>
        </authorList>
    </citation>
    <scope>NUCLEOTIDE SEQUENCE</scope>
    <source>
        <strain evidence="7">Japan</strain>
    </source>
</reference>
<dbReference type="PANTHER" id="PTHR11647:SF1">
    <property type="entry name" value="COLLAPSIN RESPONSE MEDIATOR PROTEIN"/>
    <property type="match status" value="1"/>
</dbReference>
<feature type="region of interest" description="Disordered" evidence="5">
    <location>
        <begin position="433"/>
        <end position="452"/>
    </location>
</feature>
<sequence length="577" mass="62720">RVLNFRLCDQFFFFNPQNQYLHIVGGEIVNNDYMQKANILIENGKILLIGKKLDVPKNIPTIEASDLLIMPGGIDIGTYIQNDMFAFDENDYTNTIKEALLGGTTTLVDTVICPRGRLPVDILCRQKNRTKNCKLWCNIVYRVGLLEINDAILDQFESLVKQHDVNSFLFFVSEHETKESGGISLSGLKPALLKCRHLGALALIRNAAAWSSTDSPVFGSNATSETSEKKATELTMQLAEVSNCPVVLTSPSSPAAVEETVKFRHQLPPVHVQVTCTPGALLPTLVNGRCDSEPLLHFQQYPSPFLPYLTTGDIMAVSSDQAGTNHSMGSARLGAVGQRLVAVWEAGVPSGWLDPTAFVSVISANAARYTGLYPCKGRISPGSDADLVLWPSNSLTQSGTGRPTIVLLRGQIMAREGKLANCSTELGPYITVDGSPQEPNEPQPSGEVLKTPPFPMTVYSAVLATDRLRRRYPASTSTEPWSMKALTGELDLCTSTVEKITENQPQETSSSAVGQVSEATKSPEPAENFGVRMVHGHRDLHASGFSLSGAQVDDNRPQRSGIRTSQPPGGQSRNPLW</sequence>
<dbReference type="GO" id="GO:0004157">
    <property type="term" value="F:dihydropyrimidinase activity"/>
    <property type="evidence" value="ECO:0007669"/>
    <property type="project" value="UniProtKB-EC"/>
</dbReference>
<dbReference type="SUPFAM" id="SSF51556">
    <property type="entry name" value="Metallo-dependent hydrolases"/>
    <property type="match status" value="1"/>
</dbReference>
<feature type="compositionally biased region" description="Polar residues" evidence="5">
    <location>
        <begin position="501"/>
        <end position="520"/>
    </location>
</feature>
<feature type="region of interest" description="Disordered" evidence="5">
    <location>
        <begin position="501"/>
        <end position="527"/>
    </location>
</feature>
<evidence type="ECO:0000256" key="4">
    <source>
        <dbReference type="ARBA" id="ARBA00039113"/>
    </source>
</evidence>
<dbReference type="InterPro" id="IPR050378">
    <property type="entry name" value="Metallo-dep_Hydrolases_sf"/>
</dbReference>
<keyword evidence="8" id="KW-1185">Reference proteome</keyword>
<feature type="region of interest" description="Disordered" evidence="5">
    <location>
        <begin position="547"/>
        <end position="577"/>
    </location>
</feature>
<dbReference type="EMBL" id="JTDE01021575">
    <property type="protein sequence ID" value="KAF7232749.1"/>
    <property type="molecule type" value="Genomic_DNA"/>
</dbReference>
<dbReference type="PANTHER" id="PTHR11647">
    <property type="entry name" value="HYDRANTOINASE/DIHYDROPYRIMIDINASE FAMILY MEMBER"/>
    <property type="match status" value="1"/>
</dbReference>
<comment type="similarity">
    <text evidence="2">Belongs to the metallo-dependent hydrolases superfamily. Hydantoinase/dihydropyrimidinase family.</text>
</comment>
<accession>A0A8S9Y9N2</accession>
<dbReference type="InterPro" id="IPR032466">
    <property type="entry name" value="Metal_Hydrolase"/>
</dbReference>
<protein>
    <recommendedName>
        <fullName evidence="4">dihydropyrimidinase</fullName>
        <ecNumber evidence="4">3.5.2.2</ecNumber>
    </recommendedName>
</protein>
<feature type="non-terminal residue" evidence="7">
    <location>
        <position position="1"/>
    </location>
</feature>
<evidence type="ECO:0000256" key="5">
    <source>
        <dbReference type="SAM" id="MobiDB-lite"/>
    </source>
</evidence>
<dbReference type="InterPro" id="IPR006680">
    <property type="entry name" value="Amidohydro-rel"/>
</dbReference>
<name>A0A8S9Y9N2_9TREM</name>
<evidence type="ECO:0000256" key="1">
    <source>
        <dbReference type="ARBA" id="ARBA00001947"/>
    </source>
</evidence>
<evidence type="ECO:0000256" key="2">
    <source>
        <dbReference type="ARBA" id="ARBA00008829"/>
    </source>
</evidence>
<comment type="catalytic activity">
    <reaction evidence="3">
        <text>5,6-dihydrouracil + H2O = 3-(carbamoylamino)propanoate + H(+)</text>
        <dbReference type="Rhea" id="RHEA:16121"/>
        <dbReference type="ChEBI" id="CHEBI:11892"/>
        <dbReference type="ChEBI" id="CHEBI:15377"/>
        <dbReference type="ChEBI" id="CHEBI:15378"/>
        <dbReference type="ChEBI" id="CHEBI:15901"/>
        <dbReference type="EC" id="3.5.2.2"/>
    </reaction>
</comment>
<dbReference type="Proteomes" id="UP000822476">
    <property type="component" value="Unassembled WGS sequence"/>
</dbReference>
<organism evidence="7 8">
    <name type="scientific">Paragonimus skrjabini miyazakii</name>
    <dbReference type="NCBI Taxonomy" id="59628"/>
    <lineage>
        <taxon>Eukaryota</taxon>
        <taxon>Metazoa</taxon>
        <taxon>Spiralia</taxon>
        <taxon>Lophotrochozoa</taxon>
        <taxon>Platyhelminthes</taxon>
        <taxon>Trematoda</taxon>
        <taxon>Digenea</taxon>
        <taxon>Plagiorchiida</taxon>
        <taxon>Troglotremata</taxon>
        <taxon>Troglotrematidae</taxon>
        <taxon>Paragonimus</taxon>
    </lineage>
</organism>
<comment type="caution">
    <text evidence="7">The sequence shown here is derived from an EMBL/GenBank/DDBJ whole genome shotgun (WGS) entry which is preliminary data.</text>
</comment>
<evidence type="ECO:0000259" key="6">
    <source>
        <dbReference type="Pfam" id="PF01979"/>
    </source>
</evidence>
<dbReference type="Gene3D" id="3.20.20.140">
    <property type="entry name" value="Metal-dependent hydrolases"/>
    <property type="match status" value="1"/>
</dbReference>
<comment type="cofactor">
    <cofactor evidence="1">
        <name>Zn(2+)</name>
        <dbReference type="ChEBI" id="CHEBI:29105"/>
    </cofactor>
</comment>